<dbReference type="HOGENOM" id="CLU_005738_5_2_1"/>
<dbReference type="EnsemblPlants" id="LPERR02G24900.1">
    <property type="protein sequence ID" value="LPERR02G24900.1"/>
    <property type="gene ID" value="LPERR02G24900"/>
</dbReference>
<dbReference type="FunFam" id="2.40.70.10:FF:000013">
    <property type="entry name" value="Aspartyl protease AED1"/>
    <property type="match status" value="1"/>
</dbReference>
<evidence type="ECO:0000256" key="1">
    <source>
        <dbReference type="ARBA" id="ARBA00007447"/>
    </source>
</evidence>
<organism evidence="5 6">
    <name type="scientific">Leersia perrieri</name>
    <dbReference type="NCBI Taxonomy" id="77586"/>
    <lineage>
        <taxon>Eukaryota</taxon>
        <taxon>Viridiplantae</taxon>
        <taxon>Streptophyta</taxon>
        <taxon>Embryophyta</taxon>
        <taxon>Tracheophyta</taxon>
        <taxon>Spermatophyta</taxon>
        <taxon>Magnoliopsida</taxon>
        <taxon>Liliopsida</taxon>
        <taxon>Poales</taxon>
        <taxon>Poaceae</taxon>
        <taxon>BOP clade</taxon>
        <taxon>Oryzoideae</taxon>
        <taxon>Oryzeae</taxon>
        <taxon>Oryzinae</taxon>
        <taxon>Leersia</taxon>
    </lineage>
</organism>
<dbReference type="GO" id="GO:0004190">
    <property type="term" value="F:aspartic-type endopeptidase activity"/>
    <property type="evidence" value="ECO:0007669"/>
    <property type="project" value="InterPro"/>
</dbReference>
<name>A0A0D9VKC1_9ORYZ</name>
<feature type="domain" description="Peptidase A1" evidence="4">
    <location>
        <begin position="124"/>
        <end position="444"/>
    </location>
</feature>
<dbReference type="Proteomes" id="UP000032180">
    <property type="component" value="Chromosome 2"/>
</dbReference>
<reference evidence="6" key="2">
    <citation type="submission" date="2013-12" db="EMBL/GenBank/DDBJ databases">
        <authorList>
            <person name="Yu Y."/>
            <person name="Lee S."/>
            <person name="de Baynast K."/>
            <person name="Wissotski M."/>
            <person name="Liu L."/>
            <person name="Talag J."/>
            <person name="Goicoechea J."/>
            <person name="Angelova A."/>
            <person name="Jetty R."/>
            <person name="Kudrna D."/>
            <person name="Golser W."/>
            <person name="Rivera L."/>
            <person name="Zhang J."/>
            <person name="Wing R."/>
        </authorList>
    </citation>
    <scope>NUCLEOTIDE SEQUENCE</scope>
</reference>
<feature type="chain" id="PRO_5002348058" description="Peptidase A1 domain-containing protein" evidence="3">
    <location>
        <begin position="23"/>
        <end position="448"/>
    </location>
</feature>
<dbReference type="STRING" id="77586.A0A0D9VKC1"/>
<evidence type="ECO:0000256" key="3">
    <source>
        <dbReference type="SAM" id="SignalP"/>
    </source>
</evidence>
<dbReference type="Gramene" id="LPERR02G24900.1">
    <property type="protein sequence ID" value="LPERR02G24900.1"/>
    <property type="gene ID" value="LPERR02G24900"/>
</dbReference>
<reference evidence="5" key="3">
    <citation type="submission" date="2015-04" db="UniProtKB">
        <authorList>
            <consortium name="EnsemblPlants"/>
        </authorList>
    </citation>
    <scope>IDENTIFICATION</scope>
</reference>
<sequence>MSTVSPLLLLLLCSYHCFVAHAGGEQSYKILELNPKAVCSEPNAIPSSSGGTTVLLNHRHGPCSPAPSKKKPTDEELLRRDQLRAEHIQKKFSQNVAVDAAGELQQSKVTVPTELGTSLNTLEYVITVGLGSPAVTQTMTIDTGSDVSWVHCEAGSAQFNPAASSTYSAFTCAAAECAQLDTEGNGCSANSECQYTVTYGDGSSTNGTYSCDTLTLSGSGAVVKNFQFGCSHAESGFGDQTDGLMGLGGGAQSLVSQTFGKSFSYCLPPTSGSSGFLTLGSGGGGGAGFVTTRMLRSRRFPTFYGATLQDIAVGGKQLGLSPSVFDAGSVVDSGTIITRLPPTAYAALSSAFKDGMKQYPRAQPRSILDTCFDFSGQTKVAIPTVALVFSGGAAVDLDANGIMFGSCLAFAATDSDGTTGIIGNVQQRTFEVLYDVGNSMFGFRSGAC</sequence>
<dbReference type="InterPro" id="IPR032861">
    <property type="entry name" value="TAXi_N"/>
</dbReference>
<keyword evidence="6" id="KW-1185">Reference proteome</keyword>
<feature type="active site" evidence="2">
    <location>
        <position position="142"/>
    </location>
</feature>
<evidence type="ECO:0000256" key="2">
    <source>
        <dbReference type="PIRSR" id="PIRSR601461-1"/>
    </source>
</evidence>
<dbReference type="GO" id="GO:0006508">
    <property type="term" value="P:proteolysis"/>
    <property type="evidence" value="ECO:0007669"/>
    <property type="project" value="InterPro"/>
</dbReference>
<dbReference type="InterPro" id="IPR033121">
    <property type="entry name" value="PEPTIDASE_A1"/>
</dbReference>
<comment type="similarity">
    <text evidence="1">Belongs to the peptidase A1 family.</text>
</comment>
<dbReference type="eggNOG" id="KOG1339">
    <property type="taxonomic scope" value="Eukaryota"/>
</dbReference>
<dbReference type="PANTHER" id="PTHR13683:SF716">
    <property type="entry name" value="OS06G0119600 PROTEIN"/>
    <property type="match status" value="1"/>
</dbReference>
<dbReference type="PROSITE" id="PS51767">
    <property type="entry name" value="PEPTIDASE_A1"/>
    <property type="match status" value="1"/>
</dbReference>
<dbReference type="Pfam" id="PF14543">
    <property type="entry name" value="TAXi_N"/>
    <property type="match status" value="1"/>
</dbReference>
<accession>A0A0D9VKC1</accession>
<feature type="active site" evidence="2">
    <location>
        <position position="332"/>
    </location>
</feature>
<feature type="signal peptide" evidence="3">
    <location>
        <begin position="1"/>
        <end position="22"/>
    </location>
</feature>
<dbReference type="AlphaFoldDB" id="A0A0D9VKC1"/>
<dbReference type="InterPro" id="IPR021109">
    <property type="entry name" value="Peptidase_aspartic_dom_sf"/>
</dbReference>
<evidence type="ECO:0000313" key="6">
    <source>
        <dbReference type="Proteomes" id="UP000032180"/>
    </source>
</evidence>
<dbReference type="InterPro" id="IPR001461">
    <property type="entry name" value="Aspartic_peptidase_A1"/>
</dbReference>
<evidence type="ECO:0000259" key="4">
    <source>
        <dbReference type="PROSITE" id="PS51767"/>
    </source>
</evidence>
<protein>
    <recommendedName>
        <fullName evidence="4">Peptidase A1 domain-containing protein</fullName>
    </recommendedName>
</protein>
<keyword evidence="3" id="KW-0732">Signal</keyword>
<reference evidence="5 6" key="1">
    <citation type="submission" date="2012-08" db="EMBL/GenBank/DDBJ databases">
        <title>Oryza genome evolution.</title>
        <authorList>
            <person name="Wing R.A."/>
        </authorList>
    </citation>
    <scope>NUCLEOTIDE SEQUENCE</scope>
</reference>
<dbReference type="Gene3D" id="2.40.70.10">
    <property type="entry name" value="Acid Proteases"/>
    <property type="match status" value="2"/>
</dbReference>
<dbReference type="Pfam" id="PF14541">
    <property type="entry name" value="TAXi_C"/>
    <property type="match status" value="1"/>
</dbReference>
<dbReference type="InterPro" id="IPR032799">
    <property type="entry name" value="TAXi_C"/>
</dbReference>
<dbReference type="SUPFAM" id="SSF50630">
    <property type="entry name" value="Acid proteases"/>
    <property type="match status" value="1"/>
</dbReference>
<dbReference type="PANTHER" id="PTHR13683">
    <property type="entry name" value="ASPARTYL PROTEASES"/>
    <property type="match status" value="1"/>
</dbReference>
<evidence type="ECO:0000313" key="5">
    <source>
        <dbReference type="EnsemblPlants" id="LPERR02G24900.1"/>
    </source>
</evidence>
<proteinExistence type="inferred from homology"/>